<dbReference type="CDD" id="cd07765">
    <property type="entry name" value="KRAB_A-box"/>
    <property type="match status" value="1"/>
</dbReference>
<protein>
    <recommendedName>
        <fullName evidence="1">KRAB domain-containing protein</fullName>
    </recommendedName>
</protein>
<evidence type="ECO:0000259" key="1">
    <source>
        <dbReference type="PROSITE" id="PS50805"/>
    </source>
</evidence>
<keyword evidence="3" id="KW-1185">Reference proteome</keyword>
<reference evidence="2" key="1">
    <citation type="submission" date="2025-08" db="UniProtKB">
        <authorList>
            <consortium name="Ensembl"/>
        </authorList>
    </citation>
    <scope>IDENTIFICATION</scope>
</reference>
<sequence>MTVAGAAALMNPAQGHVTFEDVFVYFSQEEWELLEEAQRLLHHDVMLENFALVSSLGLAVSRSHGATQLEPEGSLGLFSAVIAMGSFWVLDSHWAGKHN</sequence>
<dbReference type="SUPFAM" id="SSF109640">
    <property type="entry name" value="KRAB domain (Kruppel-associated box)"/>
    <property type="match status" value="1"/>
</dbReference>
<dbReference type="Gene3D" id="6.10.140.140">
    <property type="match status" value="1"/>
</dbReference>
<feature type="domain" description="KRAB" evidence="1">
    <location>
        <begin position="17"/>
        <end position="88"/>
    </location>
</feature>
<dbReference type="PANTHER" id="PTHR23232">
    <property type="entry name" value="KRAB DOMAIN C2H2 ZINC FINGER"/>
    <property type="match status" value="1"/>
</dbReference>
<reference evidence="2" key="2">
    <citation type="submission" date="2025-09" db="UniProtKB">
        <authorList>
            <consortium name="Ensembl"/>
        </authorList>
    </citation>
    <scope>IDENTIFICATION</scope>
</reference>
<dbReference type="GO" id="GO:0006355">
    <property type="term" value="P:regulation of DNA-templated transcription"/>
    <property type="evidence" value="ECO:0007669"/>
    <property type="project" value="InterPro"/>
</dbReference>
<evidence type="ECO:0000313" key="2">
    <source>
        <dbReference type="Ensembl" id="ENSMMSP00000022808.1"/>
    </source>
</evidence>
<dbReference type="Ensembl" id="ENSMMST00000025258.1">
    <property type="protein sequence ID" value="ENSMMSP00000022808.1"/>
    <property type="gene ID" value="ENSMMSG00000017228.1"/>
</dbReference>
<dbReference type="PROSITE" id="PS50805">
    <property type="entry name" value="KRAB"/>
    <property type="match status" value="1"/>
</dbReference>
<dbReference type="GeneTree" id="ENSGT00940000163291"/>
<dbReference type="InterPro" id="IPR036051">
    <property type="entry name" value="KRAB_dom_sf"/>
</dbReference>
<dbReference type="PANTHER" id="PTHR23232:SF133">
    <property type="entry name" value="RIKEN CDNA 1700020N01 GENE"/>
    <property type="match status" value="1"/>
</dbReference>
<dbReference type="AlphaFoldDB" id="A0A8C6E859"/>
<proteinExistence type="predicted"/>
<organism evidence="2 3">
    <name type="scientific">Moschus moschiferus</name>
    <name type="common">Siberian musk deer</name>
    <name type="synonym">Moschus sibiricus</name>
    <dbReference type="NCBI Taxonomy" id="68415"/>
    <lineage>
        <taxon>Eukaryota</taxon>
        <taxon>Metazoa</taxon>
        <taxon>Chordata</taxon>
        <taxon>Craniata</taxon>
        <taxon>Vertebrata</taxon>
        <taxon>Euteleostomi</taxon>
        <taxon>Mammalia</taxon>
        <taxon>Eutheria</taxon>
        <taxon>Laurasiatheria</taxon>
        <taxon>Artiodactyla</taxon>
        <taxon>Ruminantia</taxon>
        <taxon>Pecora</taxon>
        <taxon>Moschidae</taxon>
        <taxon>Moschus</taxon>
    </lineage>
</organism>
<dbReference type="Proteomes" id="UP000694544">
    <property type="component" value="Unplaced"/>
</dbReference>
<name>A0A8C6E859_MOSMO</name>
<accession>A0A8C6E859</accession>
<dbReference type="SMART" id="SM00349">
    <property type="entry name" value="KRAB"/>
    <property type="match status" value="1"/>
</dbReference>
<dbReference type="Pfam" id="PF01352">
    <property type="entry name" value="KRAB"/>
    <property type="match status" value="1"/>
</dbReference>
<evidence type="ECO:0000313" key="3">
    <source>
        <dbReference type="Proteomes" id="UP000694544"/>
    </source>
</evidence>
<dbReference type="InterPro" id="IPR001909">
    <property type="entry name" value="KRAB"/>
</dbReference>
<dbReference type="InterPro" id="IPR050169">
    <property type="entry name" value="Krueppel_C2H2_ZnF"/>
</dbReference>